<organism evidence="3 4">
    <name type="scientific">Porites lobata</name>
    <dbReference type="NCBI Taxonomy" id="104759"/>
    <lineage>
        <taxon>Eukaryota</taxon>
        <taxon>Metazoa</taxon>
        <taxon>Cnidaria</taxon>
        <taxon>Anthozoa</taxon>
        <taxon>Hexacorallia</taxon>
        <taxon>Scleractinia</taxon>
        <taxon>Fungiina</taxon>
        <taxon>Poritidae</taxon>
        <taxon>Porites</taxon>
    </lineage>
</organism>
<feature type="region of interest" description="Disordered" evidence="1">
    <location>
        <begin position="58"/>
        <end position="79"/>
    </location>
</feature>
<feature type="domain" description="FP protein N-terminal" evidence="2">
    <location>
        <begin position="93"/>
        <end position="184"/>
    </location>
</feature>
<dbReference type="Gene3D" id="3.60.10.10">
    <property type="entry name" value="Endonuclease/exonuclease/phosphatase"/>
    <property type="match status" value="1"/>
</dbReference>
<dbReference type="SUPFAM" id="SSF56219">
    <property type="entry name" value="DNase I-like"/>
    <property type="match status" value="1"/>
</dbReference>
<gene>
    <name evidence="3" type="ORF">PLOB_00046309</name>
</gene>
<evidence type="ECO:0000313" key="4">
    <source>
        <dbReference type="Proteomes" id="UP001159405"/>
    </source>
</evidence>
<proteinExistence type="predicted"/>
<sequence>IQIQIAAVLSENRTLKKEIEELKESANFYEKELKDLKESLQKTKDEYKELKHMLASTRNELKTTKENLGKQKKEESDRLWEHHDDLEQYTRKNSLEIHGIPEDAYPSTEAAVIKVAEALNITIEPEEIEISHKLNRGKSIIVKFCNHKVKSKLYKERTKLKDVKIKDLFPSYPSNAQERQRIFINENLTAYRRRIMKEANKRRQEGTLLSVWSLDGKIFKKTNHLWKAEWGYQAYFTSFESNKAGVCILFNNNFNLQLQRLYTDPAGRFIIYIIIGGDFNLVLNIENDKKGGIAKTHQNSLKTVQEISENLDLLDVWRIHNPDDKRYTWRQRQPKVYCRLDFFLISQ</sequence>
<evidence type="ECO:0000259" key="2">
    <source>
        <dbReference type="Pfam" id="PF03258"/>
    </source>
</evidence>
<keyword evidence="4" id="KW-1185">Reference proteome</keyword>
<dbReference type="EMBL" id="CALNXK010000082">
    <property type="protein sequence ID" value="CAH3147886.1"/>
    <property type="molecule type" value="Genomic_DNA"/>
</dbReference>
<protein>
    <recommendedName>
        <fullName evidence="2">FP protein N-terminal domain-containing protein</fullName>
    </recommendedName>
</protein>
<dbReference type="InterPro" id="IPR036691">
    <property type="entry name" value="Endo/exonu/phosph_ase_sf"/>
</dbReference>
<dbReference type="Proteomes" id="UP001159405">
    <property type="component" value="Unassembled WGS sequence"/>
</dbReference>
<reference evidence="3 4" key="1">
    <citation type="submission" date="2022-05" db="EMBL/GenBank/DDBJ databases">
        <authorList>
            <consortium name="Genoscope - CEA"/>
            <person name="William W."/>
        </authorList>
    </citation>
    <scope>NUCLEOTIDE SEQUENCE [LARGE SCALE GENOMIC DNA]</scope>
</reference>
<feature type="non-terminal residue" evidence="3">
    <location>
        <position position="1"/>
    </location>
</feature>
<accession>A0ABN8PSN5</accession>
<evidence type="ECO:0000256" key="1">
    <source>
        <dbReference type="SAM" id="MobiDB-lite"/>
    </source>
</evidence>
<name>A0ABN8PSN5_9CNID</name>
<feature type="compositionally biased region" description="Basic and acidic residues" evidence="1">
    <location>
        <begin position="59"/>
        <end position="79"/>
    </location>
</feature>
<dbReference type="InterPro" id="IPR004941">
    <property type="entry name" value="FP_N"/>
</dbReference>
<dbReference type="Pfam" id="PF03258">
    <property type="entry name" value="Baculo_FP"/>
    <property type="match status" value="1"/>
</dbReference>
<feature type="non-terminal residue" evidence="3">
    <location>
        <position position="347"/>
    </location>
</feature>
<comment type="caution">
    <text evidence="3">The sequence shown here is derived from an EMBL/GenBank/DDBJ whole genome shotgun (WGS) entry which is preliminary data.</text>
</comment>
<evidence type="ECO:0000313" key="3">
    <source>
        <dbReference type="EMBL" id="CAH3147886.1"/>
    </source>
</evidence>